<dbReference type="OrthoDB" id="9990539at2"/>
<evidence type="ECO:0000313" key="2">
    <source>
        <dbReference type="EMBL" id="TGX38791.1"/>
    </source>
</evidence>
<evidence type="ECO:0000313" key="3">
    <source>
        <dbReference type="Proteomes" id="UP000309848"/>
    </source>
</evidence>
<accession>A0A4S1W7G0</accession>
<sequence>MTFGRKGLSANPAPSPNPSAGAVAAPLFNGMQYVGMVSPPGAFLTGLSGPQMCLGPGNARGVRYDMETNEGPGYAFIFPSFASIWLHGEAAPRPQIPTEMIAARVPGYAAGSAALLRG</sequence>
<feature type="region of interest" description="Disordered" evidence="1">
    <location>
        <begin position="1"/>
        <end position="21"/>
    </location>
</feature>
<dbReference type="AlphaFoldDB" id="A0A4S1W7G0"/>
<protein>
    <submittedName>
        <fullName evidence="2">Uncharacterized protein</fullName>
    </submittedName>
</protein>
<evidence type="ECO:0000256" key="1">
    <source>
        <dbReference type="SAM" id="MobiDB-lite"/>
    </source>
</evidence>
<dbReference type="EMBL" id="SRXU01000009">
    <property type="protein sequence ID" value="TGX38791.1"/>
    <property type="molecule type" value="Genomic_DNA"/>
</dbReference>
<organism evidence="2 3">
    <name type="scientific">Sphingomonas naasensis</name>
    <dbReference type="NCBI Taxonomy" id="1344951"/>
    <lineage>
        <taxon>Bacteria</taxon>
        <taxon>Pseudomonadati</taxon>
        <taxon>Pseudomonadota</taxon>
        <taxon>Alphaproteobacteria</taxon>
        <taxon>Sphingomonadales</taxon>
        <taxon>Sphingomonadaceae</taxon>
        <taxon>Sphingomonas</taxon>
    </lineage>
</organism>
<comment type="caution">
    <text evidence="2">The sequence shown here is derived from an EMBL/GenBank/DDBJ whole genome shotgun (WGS) entry which is preliminary data.</text>
</comment>
<name>A0A4S1W7G0_9SPHN</name>
<keyword evidence="3" id="KW-1185">Reference proteome</keyword>
<reference evidence="2 3" key="1">
    <citation type="submission" date="2019-04" db="EMBL/GenBank/DDBJ databases">
        <title>Sphingomonas psychrotolerans sp. nov., isolated from soil in the Tianshan Mountains, Xinjiang, China.</title>
        <authorList>
            <person name="Luo Y."/>
            <person name="Sheng H."/>
        </authorList>
    </citation>
    <scope>NUCLEOTIDE SEQUENCE [LARGE SCALE GENOMIC DNA]</scope>
    <source>
        <strain evidence="2 3">KIS18-15</strain>
    </source>
</reference>
<dbReference type="Proteomes" id="UP000309848">
    <property type="component" value="Unassembled WGS sequence"/>
</dbReference>
<dbReference type="RefSeq" id="WP_135987085.1">
    <property type="nucleotide sequence ID" value="NZ_JAASQM010000003.1"/>
</dbReference>
<proteinExistence type="predicted"/>
<gene>
    <name evidence="2" type="ORF">E5A74_18365</name>
</gene>